<protein>
    <submittedName>
        <fullName evidence="11">Peptidase M16</fullName>
    </submittedName>
</protein>
<evidence type="ECO:0000259" key="9">
    <source>
        <dbReference type="Pfam" id="PF00675"/>
    </source>
</evidence>
<dbReference type="InterPro" id="IPR007863">
    <property type="entry name" value="Peptidase_M16_C"/>
</dbReference>
<reference evidence="11 12" key="1">
    <citation type="submission" date="2021-12" db="EMBL/GenBank/DDBJ databases">
        <title>Genome sequencing of bacteria with rrn-lacking chromosome and rrn-plasmid.</title>
        <authorList>
            <person name="Anda M."/>
            <person name="Iwasaki W."/>
        </authorList>
    </citation>
    <scope>NUCLEOTIDE SEQUENCE [LARGE SCALE GENOMIC DNA]</scope>
    <source>
        <strain evidence="11 12">NBRC 101262</strain>
    </source>
</reference>
<dbReference type="InterPro" id="IPR001431">
    <property type="entry name" value="Pept_M16_Zn_BS"/>
</dbReference>
<evidence type="ECO:0000256" key="3">
    <source>
        <dbReference type="ARBA" id="ARBA00022670"/>
    </source>
</evidence>
<sequence length="961" mass="108694">MAFFQCSSPLGVEAEQQKSDMMKMLKAFVLIGMMLGLPKAFAQDASQDTVAIPLNPAIIHKTLPNGFSYYIQKNALPKDQIQFRMVIKAGSILETEQQRGFAHFLEHMAFNGSKHFPENQLVDYLQSIGVEFGSDLNAYTGYDETVYMLPLPNSKKETLDNGFYMLGDILNGLNLTTEDIDKERSIIHEEWRTTIGLSQRLKDAMYPLLYQGSRYLDRRPIGLMSVVMGKGNEEGIRQFYKDWYRPDLATLVVVGDLNPAEIEKRIIATFGPMTNPSPEKERKYYGVPDHDNTLVKIIQDKEITSTSIKVIHKYPKHEEKTLKDLRRSVVNLLYTYMVNQRLSDVAQSPNAPYMYAQSYSTSASGNKNRYISLATVKADKIIDGTKGLMRELQRIKQYGFTQAELDRKKEILRKDFESMALEENKQTSAQLTALITNHVISGEECSTLSFKKKFVDECLKTISLSDVQSLVEEFMHGEQANRVVLLTAPASATTPSKADLLTALDQVQKEKVTPFKDTVVDAPLMTTTPKGGEIAKEVYDKDLDVTHLTFANGVTVDLKPTEFKNNEIRFTSVRNGGYSKAAADNFDNASMAATFTNLGGLSNFSSMQLDRILSAKQVYLAPYIHRYTEGVSGFSSKEDFETLMKLTYLTYTAPRKDPAKFKQFIDNKKEYNRNSLNDPDSYFADQINKEMSQHDPRTETLLTPEQLDRLSLDKSFDFYKSRFNSAKGAHFIIVGSFDVNTIKPLLTTYLGGLPAGPVDASFNDEGIRPPKKGMSFDYPRNTVDKSKVVIRYTGDFPASQKDRVEMGLLGDILTIRLNQKLREEIGGVYSPYAAANVFKYPYTHYRMDIFFTCASANRDALVNAAVGQIKEMQKGISATNLDKVKKAALKDRKASLQMNGYWRKLLEDQWSRGESKVNFEQYNKDIQSVTAKDLQKMARKYLKANKHLEFTLSPNPEAIKK</sequence>
<evidence type="ECO:0000256" key="2">
    <source>
        <dbReference type="ARBA" id="ARBA00007261"/>
    </source>
</evidence>
<comment type="cofactor">
    <cofactor evidence="1">
        <name>Zn(2+)</name>
        <dbReference type="ChEBI" id="CHEBI:29105"/>
    </cofactor>
</comment>
<evidence type="ECO:0000256" key="8">
    <source>
        <dbReference type="RuleBase" id="RU004447"/>
    </source>
</evidence>
<evidence type="ECO:0000256" key="4">
    <source>
        <dbReference type="ARBA" id="ARBA00022723"/>
    </source>
</evidence>
<evidence type="ECO:0000256" key="7">
    <source>
        <dbReference type="ARBA" id="ARBA00023049"/>
    </source>
</evidence>
<evidence type="ECO:0000256" key="5">
    <source>
        <dbReference type="ARBA" id="ARBA00022801"/>
    </source>
</evidence>
<dbReference type="InterPro" id="IPR011249">
    <property type="entry name" value="Metalloenz_LuxS/M16"/>
</dbReference>
<dbReference type="InterPro" id="IPR050626">
    <property type="entry name" value="Peptidase_M16"/>
</dbReference>
<dbReference type="Pfam" id="PF00675">
    <property type="entry name" value="Peptidase_M16"/>
    <property type="match status" value="1"/>
</dbReference>
<evidence type="ECO:0000256" key="1">
    <source>
        <dbReference type="ARBA" id="ARBA00001947"/>
    </source>
</evidence>
<dbReference type="Pfam" id="PF05193">
    <property type="entry name" value="Peptidase_M16_C"/>
    <property type="match status" value="2"/>
</dbReference>
<evidence type="ECO:0000259" key="10">
    <source>
        <dbReference type="Pfam" id="PF05193"/>
    </source>
</evidence>
<keyword evidence="5" id="KW-0378">Hydrolase</keyword>
<dbReference type="PROSITE" id="PS00143">
    <property type="entry name" value="INSULINASE"/>
    <property type="match status" value="1"/>
</dbReference>
<keyword evidence="12" id="KW-1185">Reference proteome</keyword>
<feature type="domain" description="Peptidase M16 C-terminal" evidence="10">
    <location>
        <begin position="710"/>
        <end position="887"/>
    </location>
</feature>
<feature type="domain" description="Peptidase M16 N-terminal" evidence="9">
    <location>
        <begin position="73"/>
        <end position="191"/>
    </location>
</feature>
<dbReference type="EMBL" id="AP025292">
    <property type="protein sequence ID" value="BDC98650.1"/>
    <property type="molecule type" value="Genomic_DNA"/>
</dbReference>
<accession>A0ABM7VD20</accession>
<evidence type="ECO:0000313" key="12">
    <source>
        <dbReference type="Proteomes" id="UP001354989"/>
    </source>
</evidence>
<keyword evidence="3" id="KW-0645">Protease</keyword>
<dbReference type="Gene3D" id="3.30.830.10">
    <property type="entry name" value="Metalloenzyme, LuxS/M16 peptidase-like"/>
    <property type="match status" value="4"/>
</dbReference>
<keyword evidence="7" id="KW-0482">Metalloprotease</keyword>
<dbReference type="SUPFAM" id="SSF63411">
    <property type="entry name" value="LuxS/MPP-like metallohydrolase"/>
    <property type="match status" value="4"/>
</dbReference>
<keyword evidence="6" id="KW-0862">Zinc</keyword>
<proteinExistence type="inferred from homology"/>
<evidence type="ECO:0000256" key="6">
    <source>
        <dbReference type="ARBA" id="ARBA00022833"/>
    </source>
</evidence>
<evidence type="ECO:0000313" key="11">
    <source>
        <dbReference type="EMBL" id="BDC98650.1"/>
    </source>
</evidence>
<dbReference type="Proteomes" id="UP001354989">
    <property type="component" value="Chromosome"/>
</dbReference>
<organism evidence="11 12">
    <name type="scientific">Persicobacter psychrovividus</name>
    <dbReference type="NCBI Taxonomy" id="387638"/>
    <lineage>
        <taxon>Bacteria</taxon>
        <taxon>Pseudomonadati</taxon>
        <taxon>Bacteroidota</taxon>
        <taxon>Cytophagia</taxon>
        <taxon>Cytophagales</taxon>
        <taxon>Persicobacteraceae</taxon>
        <taxon>Persicobacter</taxon>
    </lineage>
</organism>
<feature type="domain" description="Peptidase M16 C-terminal" evidence="10">
    <location>
        <begin position="236"/>
        <end position="412"/>
    </location>
</feature>
<dbReference type="PANTHER" id="PTHR43690">
    <property type="entry name" value="NARDILYSIN"/>
    <property type="match status" value="1"/>
</dbReference>
<gene>
    <name evidence="11" type="ORF">PEPS_09310</name>
</gene>
<name>A0ABM7VD20_9BACT</name>
<keyword evidence="4" id="KW-0479">Metal-binding</keyword>
<comment type="similarity">
    <text evidence="2 8">Belongs to the peptidase M16 family.</text>
</comment>
<dbReference type="InterPro" id="IPR011765">
    <property type="entry name" value="Pept_M16_N"/>
</dbReference>
<dbReference type="PANTHER" id="PTHR43690:SF34">
    <property type="entry name" value="ZINC PROTEASE PQQL-LIKE"/>
    <property type="match status" value="1"/>
</dbReference>